<proteinExistence type="predicted"/>
<dbReference type="Proteomes" id="UP000028990">
    <property type="component" value="Unassembled WGS sequence"/>
</dbReference>
<accession>A0A091E2I6</accession>
<dbReference type="AlphaFoldDB" id="A0A091E2I6"/>
<evidence type="ECO:0000313" key="2">
    <source>
        <dbReference type="Proteomes" id="UP000028990"/>
    </source>
</evidence>
<sequence length="63" mass="6930">MFASIWYAKKLGRRFVHNARKAKSEKGPSSFMRFVNLLDGTPKSSMAVKDLGLGSTVTQPLTA</sequence>
<organism evidence="1 2">
    <name type="scientific">Fukomys damarensis</name>
    <name type="common">Damaraland mole rat</name>
    <name type="synonym">Cryptomys damarensis</name>
    <dbReference type="NCBI Taxonomy" id="885580"/>
    <lineage>
        <taxon>Eukaryota</taxon>
        <taxon>Metazoa</taxon>
        <taxon>Chordata</taxon>
        <taxon>Craniata</taxon>
        <taxon>Vertebrata</taxon>
        <taxon>Euteleostomi</taxon>
        <taxon>Mammalia</taxon>
        <taxon>Eutheria</taxon>
        <taxon>Euarchontoglires</taxon>
        <taxon>Glires</taxon>
        <taxon>Rodentia</taxon>
        <taxon>Hystricomorpha</taxon>
        <taxon>Bathyergidae</taxon>
        <taxon>Fukomys</taxon>
    </lineage>
</organism>
<reference evidence="1 2" key="1">
    <citation type="submission" date="2013-11" db="EMBL/GenBank/DDBJ databases">
        <title>The Damaraland mole rat (Fukomys damarensis) genome and evolution of African mole rats.</title>
        <authorList>
            <person name="Gladyshev V.N."/>
            <person name="Fang X."/>
        </authorList>
    </citation>
    <scope>NUCLEOTIDE SEQUENCE [LARGE SCALE GENOMIC DNA]</scope>
    <source>
        <tissue evidence="1">Liver</tissue>
    </source>
</reference>
<gene>
    <name evidence="1" type="ORF">H920_09404</name>
</gene>
<protein>
    <submittedName>
        <fullName evidence="1">Uncharacterized protein</fullName>
    </submittedName>
</protein>
<dbReference type="EMBL" id="KN122620">
    <property type="protein sequence ID" value="KFO29261.1"/>
    <property type="molecule type" value="Genomic_DNA"/>
</dbReference>
<name>A0A091E2I6_FUKDA</name>
<evidence type="ECO:0000313" key="1">
    <source>
        <dbReference type="EMBL" id="KFO29261.1"/>
    </source>
</evidence>
<keyword evidence="2" id="KW-1185">Reference proteome</keyword>